<dbReference type="AlphaFoldDB" id="A0A497E1M9"/>
<comment type="caution">
    <text evidence="1">The sequence shown here is derived from an EMBL/GenBank/DDBJ whole genome shotgun (WGS) entry which is preliminary data.</text>
</comment>
<dbReference type="Gene3D" id="3.90.180.10">
    <property type="entry name" value="Medium-chain alcohol dehydrogenases, catalytic domain"/>
    <property type="match status" value="1"/>
</dbReference>
<protein>
    <submittedName>
        <fullName evidence="1">Erythritol/L-threitol dehydrogenase</fullName>
    </submittedName>
</protein>
<sequence length="51" mass="5661">CYPLAIDYLKRGLVKVDKIVTHVFPLREYKKAMKIASKGQDSIKVTLAPGG</sequence>
<dbReference type="Proteomes" id="UP000279422">
    <property type="component" value="Unassembled WGS sequence"/>
</dbReference>
<organism evidence="1 2">
    <name type="scientific">Aerophobetes bacterium</name>
    <dbReference type="NCBI Taxonomy" id="2030807"/>
    <lineage>
        <taxon>Bacteria</taxon>
        <taxon>Candidatus Aerophobota</taxon>
    </lineage>
</organism>
<name>A0A497E1M9_UNCAE</name>
<dbReference type="EMBL" id="QMPZ01000223">
    <property type="protein sequence ID" value="RLE06808.1"/>
    <property type="molecule type" value="Genomic_DNA"/>
</dbReference>
<gene>
    <name evidence="1" type="ORF">DRJ00_09135</name>
</gene>
<evidence type="ECO:0000313" key="1">
    <source>
        <dbReference type="EMBL" id="RLE06808.1"/>
    </source>
</evidence>
<accession>A0A497E1M9</accession>
<proteinExistence type="predicted"/>
<evidence type="ECO:0000313" key="2">
    <source>
        <dbReference type="Proteomes" id="UP000279422"/>
    </source>
</evidence>
<reference evidence="1 2" key="1">
    <citation type="submission" date="2018-06" db="EMBL/GenBank/DDBJ databases">
        <title>Extensive metabolic versatility and redundancy in microbially diverse, dynamic hydrothermal sediments.</title>
        <authorList>
            <person name="Dombrowski N."/>
            <person name="Teske A."/>
            <person name="Baker B.J."/>
        </authorList>
    </citation>
    <scope>NUCLEOTIDE SEQUENCE [LARGE SCALE GENOMIC DNA]</scope>
    <source>
        <strain evidence="1">B47_G16</strain>
    </source>
</reference>
<feature type="non-terminal residue" evidence="1">
    <location>
        <position position="1"/>
    </location>
</feature>